<evidence type="ECO:0000313" key="3">
    <source>
        <dbReference type="Proteomes" id="UP000054359"/>
    </source>
</evidence>
<evidence type="ECO:0000313" key="2">
    <source>
        <dbReference type="EMBL" id="KFM59639.1"/>
    </source>
</evidence>
<gene>
    <name evidence="2" type="ORF">X975_06401</name>
</gene>
<dbReference type="OrthoDB" id="6430873at2759"/>
<dbReference type="Pfam" id="PF18701">
    <property type="entry name" value="DUF5641"/>
    <property type="match status" value="1"/>
</dbReference>
<name>A0A087T3F0_STEMI</name>
<keyword evidence="3" id="KW-1185">Reference proteome</keyword>
<proteinExistence type="predicted"/>
<sequence length="122" mass="13826">MSKDFCKSWTKAYLSSPKTRKKWKDTQPNMKIGDIVLLLDDGHLPGSWPVGQVVELHHVTGGLVRVATIKPKNSLFKRNIHKLASLLIYQDQCLIGWEYVPTRSRTTQHNSDSPFGVIPKNS</sequence>
<dbReference type="Proteomes" id="UP000054359">
    <property type="component" value="Unassembled WGS sequence"/>
</dbReference>
<evidence type="ECO:0000259" key="1">
    <source>
        <dbReference type="Pfam" id="PF18701"/>
    </source>
</evidence>
<dbReference type="AlphaFoldDB" id="A0A087T3F0"/>
<accession>A0A087T3F0</accession>
<dbReference type="PANTHER" id="PTHR47331">
    <property type="entry name" value="PHD-TYPE DOMAIN-CONTAINING PROTEIN"/>
    <property type="match status" value="1"/>
</dbReference>
<dbReference type="PANTHER" id="PTHR47331:SF1">
    <property type="entry name" value="GAG-LIKE PROTEIN"/>
    <property type="match status" value="1"/>
</dbReference>
<protein>
    <recommendedName>
        <fullName evidence="1">DUF5641 domain-containing protein</fullName>
    </recommendedName>
</protein>
<reference evidence="2 3" key="1">
    <citation type="submission" date="2013-11" db="EMBL/GenBank/DDBJ databases">
        <title>Genome sequencing of Stegodyphus mimosarum.</title>
        <authorList>
            <person name="Bechsgaard J."/>
        </authorList>
    </citation>
    <scope>NUCLEOTIDE SEQUENCE [LARGE SCALE GENOMIC DNA]</scope>
</reference>
<feature type="non-terminal residue" evidence="2">
    <location>
        <position position="122"/>
    </location>
</feature>
<feature type="domain" description="DUF5641" evidence="1">
    <location>
        <begin position="1"/>
        <end position="86"/>
    </location>
</feature>
<dbReference type="EMBL" id="KK113231">
    <property type="protein sequence ID" value="KFM59639.1"/>
    <property type="molecule type" value="Genomic_DNA"/>
</dbReference>
<dbReference type="InterPro" id="IPR040676">
    <property type="entry name" value="DUF5641"/>
</dbReference>
<organism evidence="2 3">
    <name type="scientific">Stegodyphus mimosarum</name>
    <name type="common">African social velvet spider</name>
    <dbReference type="NCBI Taxonomy" id="407821"/>
    <lineage>
        <taxon>Eukaryota</taxon>
        <taxon>Metazoa</taxon>
        <taxon>Ecdysozoa</taxon>
        <taxon>Arthropoda</taxon>
        <taxon>Chelicerata</taxon>
        <taxon>Arachnida</taxon>
        <taxon>Araneae</taxon>
        <taxon>Araneomorphae</taxon>
        <taxon>Entelegynae</taxon>
        <taxon>Eresoidea</taxon>
        <taxon>Eresidae</taxon>
        <taxon>Stegodyphus</taxon>
    </lineage>
</organism>